<sequence length="133" mass="14806">MEMFSENILINNMRSSTLVVLLLVIVQFFFPDCHDFGCPKKRNQVRSCQQLQYHELNRGSGEASGEGSGEVDSSGESSGEGSGAEASGENNKDVSVTDEPKLLMIIKLLENNIDRHETKKKKSQLKTEKNEEL</sequence>
<dbReference type="Proteomes" id="UP000053766">
    <property type="component" value="Unassembled WGS sequence"/>
</dbReference>
<evidence type="ECO:0000256" key="1">
    <source>
        <dbReference type="SAM" id="MobiDB-lite"/>
    </source>
</evidence>
<name>A0A0D8XGD4_DICVI</name>
<protein>
    <submittedName>
        <fullName evidence="2">Uncharacterized protein</fullName>
    </submittedName>
</protein>
<organism evidence="2 3">
    <name type="scientific">Dictyocaulus viviparus</name>
    <name type="common">Bovine lungworm</name>
    <dbReference type="NCBI Taxonomy" id="29172"/>
    <lineage>
        <taxon>Eukaryota</taxon>
        <taxon>Metazoa</taxon>
        <taxon>Ecdysozoa</taxon>
        <taxon>Nematoda</taxon>
        <taxon>Chromadorea</taxon>
        <taxon>Rhabditida</taxon>
        <taxon>Rhabditina</taxon>
        <taxon>Rhabditomorpha</taxon>
        <taxon>Strongyloidea</taxon>
        <taxon>Metastrongylidae</taxon>
        <taxon>Dictyocaulus</taxon>
    </lineage>
</organism>
<gene>
    <name evidence="2" type="ORF">DICVIV_11195</name>
</gene>
<keyword evidence="3" id="KW-1185">Reference proteome</keyword>
<reference evidence="3" key="2">
    <citation type="journal article" date="2016" name="Sci. Rep.">
        <title>Dictyocaulus viviparus genome, variome and transcriptome elucidate lungworm biology and support future intervention.</title>
        <authorList>
            <person name="McNulty S.N."/>
            <person name="Strube C."/>
            <person name="Rosa B.A."/>
            <person name="Martin J.C."/>
            <person name="Tyagi R."/>
            <person name="Choi Y.J."/>
            <person name="Wang Q."/>
            <person name="Hallsworth Pepin K."/>
            <person name="Zhang X."/>
            <person name="Ozersky P."/>
            <person name="Wilson R.K."/>
            <person name="Sternberg P.W."/>
            <person name="Gasser R.B."/>
            <person name="Mitreva M."/>
        </authorList>
    </citation>
    <scope>NUCLEOTIDE SEQUENCE [LARGE SCALE GENOMIC DNA]</scope>
    <source>
        <strain evidence="3">HannoverDv2000</strain>
    </source>
</reference>
<feature type="region of interest" description="Disordered" evidence="1">
    <location>
        <begin position="57"/>
        <end position="96"/>
    </location>
</feature>
<accession>A0A0D8XGD4</accession>
<dbReference type="EMBL" id="KN716623">
    <property type="protein sequence ID" value="KJH42799.1"/>
    <property type="molecule type" value="Genomic_DNA"/>
</dbReference>
<feature type="compositionally biased region" description="Low complexity" evidence="1">
    <location>
        <begin position="69"/>
        <end position="89"/>
    </location>
</feature>
<reference evidence="2 3" key="1">
    <citation type="submission" date="2013-11" db="EMBL/GenBank/DDBJ databases">
        <title>Draft genome of the bovine lungworm Dictyocaulus viviparus.</title>
        <authorList>
            <person name="Mitreva M."/>
        </authorList>
    </citation>
    <scope>NUCLEOTIDE SEQUENCE [LARGE SCALE GENOMIC DNA]</scope>
    <source>
        <strain evidence="2 3">HannoverDv2000</strain>
    </source>
</reference>
<evidence type="ECO:0000313" key="3">
    <source>
        <dbReference type="Proteomes" id="UP000053766"/>
    </source>
</evidence>
<evidence type="ECO:0000313" key="2">
    <source>
        <dbReference type="EMBL" id="KJH42799.1"/>
    </source>
</evidence>
<proteinExistence type="predicted"/>
<dbReference type="AlphaFoldDB" id="A0A0D8XGD4"/>